<feature type="signal peptide" evidence="5">
    <location>
        <begin position="1"/>
        <end position="18"/>
    </location>
</feature>
<reference evidence="7 8" key="1">
    <citation type="submission" date="2020-04" db="EMBL/GenBank/DDBJ databases">
        <title>Paeniglutamicibacter sp. ANT13_2, a novel actinomycete isolated from sediment in Antarctica.</title>
        <authorList>
            <person name="Sakdapetsiri C."/>
            <person name="Pinyakong O."/>
        </authorList>
    </citation>
    <scope>NUCLEOTIDE SEQUENCE [LARGE SCALE GENOMIC DNA]</scope>
    <source>
        <strain evidence="7 8">ANT13_2</strain>
    </source>
</reference>
<dbReference type="PROSITE" id="PS50983">
    <property type="entry name" value="FE_B12_PBP"/>
    <property type="match status" value="1"/>
</dbReference>
<evidence type="ECO:0000313" key="8">
    <source>
        <dbReference type="Proteomes" id="UP000746595"/>
    </source>
</evidence>
<name>A0ABX1G9C1_9MICC</name>
<feature type="chain" id="PRO_5045539347" evidence="5">
    <location>
        <begin position="19"/>
        <end position="326"/>
    </location>
</feature>
<dbReference type="InterPro" id="IPR002491">
    <property type="entry name" value="ABC_transptr_periplasmic_BD"/>
</dbReference>
<dbReference type="PROSITE" id="PS51257">
    <property type="entry name" value="PROKAR_LIPOPROTEIN"/>
    <property type="match status" value="1"/>
</dbReference>
<dbReference type="EMBL" id="JAAWVT010000010">
    <property type="protein sequence ID" value="NKG22306.1"/>
    <property type="molecule type" value="Genomic_DNA"/>
</dbReference>
<keyword evidence="8" id="KW-1185">Reference proteome</keyword>
<comment type="subcellular location">
    <subcellularLocation>
        <location evidence="1">Cell envelope</location>
    </subcellularLocation>
</comment>
<dbReference type="InterPro" id="IPR051313">
    <property type="entry name" value="Bact_iron-sidero_bind"/>
</dbReference>
<gene>
    <name evidence="7" type="ORF">HED64_16525</name>
</gene>
<keyword evidence="3" id="KW-0813">Transport</keyword>
<evidence type="ECO:0000259" key="6">
    <source>
        <dbReference type="PROSITE" id="PS50983"/>
    </source>
</evidence>
<comment type="similarity">
    <text evidence="2">Belongs to the bacterial solute-binding protein 8 family.</text>
</comment>
<proteinExistence type="inferred from homology"/>
<feature type="domain" description="Fe/B12 periplasmic-binding" evidence="6">
    <location>
        <begin position="60"/>
        <end position="326"/>
    </location>
</feature>
<evidence type="ECO:0000256" key="5">
    <source>
        <dbReference type="SAM" id="SignalP"/>
    </source>
</evidence>
<dbReference type="Proteomes" id="UP000746595">
    <property type="component" value="Unassembled WGS sequence"/>
</dbReference>
<dbReference type="SUPFAM" id="SSF53807">
    <property type="entry name" value="Helical backbone' metal receptor"/>
    <property type="match status" value="1"/>
</dbReference>
<dbReference type="CDD" id="cd01146">
    <property type="entry name" value="FhuD"/>
    <property type="match status" value="1"/>
</dbReference>
<protein>
    <submittedName>
        <fullName evidence="7">Iron-siderophore ABC transporter substrate-binding protein</fullName>
    </submittedName>
</protein>
<evidence type="ECO:0000256" key="1">
    <source>
        <dbReference type="ARBA" id="ARBA00004196"/>
    </source>
</evidence>
<comment type="caution">
    <text evidence="7">The sequence shown here is derived from an EMBL/GenBank/DDBJ whole genome shotgun (WGS) entry which is preliminary data.</text>
</comment>
<dbReference type="PANTHER" id="PTHR30532:SF1">
    <property type="entry name" value="IRON(3+)-HYDROXAMATE-BINDING PROTEIN FHUD"/>
    <property type="match status" value="1"/>
</dbReference>
<keyword evidence="4 5" id="KW-0732">Signal</keyword>
<evidence type="ECO:0000256" key="3">
    <source>
        <dbReference type="ARBA" id="ARBA00022448"/>
    </source>
</evidence>
<evidence type="ECO:0000256" key="2">
    <source>
        <dbReference type="ARBA" id="ARBA00008814"/>
    </source>
</evidence>
<dbReference type="Gene3D" id="3.40.50.1980">
    <property type="entry name" value="Nitrogenase molybdenum iron protein domain"/>
    <property type="match status" value="2"/>
</dbReference>
<sequence length="326" mass="33248">MNKIHSLTLALVAAGALALTGCGTTEAPASAETAPTEAGGAVSVTDARGKTITLEAPATRLVGTEWNVLENIASLGTMPVGAADVKGYNAWVKAAPLYAGVKDIGTRGEPSIDTVAALDADVIVATTDLPEAAVAQLEKLAPVVVLKSADGTNQIGQAIENLNTVATLTGTQTKAAEVVSGYEAAITAGRSALEAAGLSGTRVAFADGWVADGAVSIRPYVAGSLLADINTELGLVSPWSLKGDPAYGLAATDVEGLTALDAEHFVYIANKNDGNFVDELTTNAIWSSLDFVKAGHVHRLDDGIWMFGGPASMTAYVNALVAELTK</sequence>
<dbReference type="RefSeq" id="WP_168153094.1">
    <property type="nucleotide sequence ID" value="NZ_JAAWVT010000010.1"/>
</dbReference>
<evidence type="ECO:0000313" key="7">
    <source>
        <dbReference type="EMBL" id="NKG22306.1"/>
    </source>
</evidence>
<organism evidence="7 8">
    <name type="scientific">Paeniglutamicibacter terrestris</name>
    <dbReference type="NCBI Taxonomy" id="2723403"/>
    <lineage>
        <taxon>Bacteria</taxon>
        <taxon>Bacillati</taxon>
        <taxon>Actinomycetota</taxon>
        <taxon>Actinomycetes</taxon>
        <taxon>Micrococcales</taxon>
        <taxon>Micrococcaceae</taxon>
        <taxon>Paeniglutamicibacter</taxon>
    </lineage>
</organism>
<evidence type="ECO:0000256" key="4">
    <source>
        <dbReference type="ARBA" id="ARBA00022729"/>
    </source>
</evidence>
<dbReference type="PANTHER" id="PTHR30532">
    <property type="entry name" value="IRON III DICITRATE-BINDING PERIPLASMIC PROTEIN"/>
    <property type="match status" value="1"/>
</dbReference>
<accession>A0ABX1G9C1</accession>
<dbReference type="Pfam" id="PF01497">
    <property type="entry name" value="Peripla_BP_2"/>
    <property type="match status" value="1"/>
</dbReference>